<evidence type="ECO:0000313" key="3">
    <source>
        <dbReference type="EMBL" id="GAA5114044.1"/>
    </source>
</evidence>
<dbReference type="EMBL" id="BAABHY010000006">
    <property type="protein sequence ID" value="GAA5114044.1"/>
    <property type="molecule type" value="Genomic_DNA"/>
</dbReference>
<evidence type="ECO:0000313" key="4">
    <source>
        <dbReference type="Proteomes" id="UP001500171"/>
    </source>
</evidence>
<dbReference type="InterPro" id="IPR000534">
    <property type="entry name" value="Semialdehyde_DH_NAD-bd"/>
</dbReference>
<dbReference type="Proteomes" id="UP001500171">
    <property type="component" value="Unassembled WGS sequence"/>
</dbReference>
<dbReference type="CDD" id="cd17894">
    <property type="entry name" value="ASADH_USG1_N"/>
    <property type="match status" value="1"/>
</dbReference>
<dbReference type="CDD" id="cd18129">
    <property type="entry name" value="ASADH_C_USG1_like"/>
    <property type="match status" value="1"/>
</dbReference>
<dbReference type="Gene3D" id="3.40.50.720">
    <property type="entry name" value="NAD(P)-binding Rossmann-like Domain"/>
    <property type="match status" value="1"/>
</dbReference>
<keyword evidence="4" id="KW-1185">Reference proteome</keyword>
<dbReference type="PANTHER" id="PTHR46278:SF2">
    <property type="entry name" value="ASPARTATE-SEMIALDEHYDE DEHYDROGENASE"/>
    <property type="match status" value="1"/>
</dbReference>
<dbReference type="InterPro" id="IPR036291">
    <property type="entry name" value="NAD(P)-bd_dom_sf"/>
</dbReference>
<dbReference type="Pfam" id="PF01118">
    <property type="entry name" value="Semialdhyde_dh"/>
    <property type="match status" value="1"/>
</dbReference>
<dbReference type="InterPro" id="IPR012280">
    <property type="entry name" value="Semialdhyde_DH_dimer_dom"/>
</dbReference>
<dbReference type="PIRSF" id="PIRSF000148">
    <property type="entry name" value="ASA_dh"/>
    <property type="match status" value="1"/>
</dbReference>
<gene>
    <name evidence="3" type="ORF">GCM10023211_23130</name>
</gene>
<protein>
    <submittedName>
        <fullName evidence="3">Aspartate-semialdehyde dehydrogenase</fullName>
    </submittedName>
</protein>
<comment type="caution">
    <text evidence="3">The sequence shown here is derived from an EMBL/GenBank/DDBJ whole genome shotgun (WGS) entry which is preliminary data.</text>
</comment>
<dbReference type="Gene3D" id="3.30.360.10">
    <property type="entry name" value="Dihydrodipicolinate Reductase, domain 2"/>
    <property type="match status" value="1"/>
</dbReference>
<evidence type="ECO:0000256" key="1">
    <source>
        <dbReference type="ARBA" id="ARBA00010584"/>
    </source>
</evidence>
<dbReference type="SMART" id="SM00859">
    <property type="entry name" value="Semialdhyde_dh"/>
    <property type="match status" value="1"/>
</dbReference>
<accession>A0ABP9NFQ4</accession>
<dbReference type="SUPFAM" id="SSF51735">
    <property type="entry name" value="NAD(P)-binding Rossmann-fold domains"/>
    <property type="match status" value="1"/>
</dbReference>
<dbReference type="PANTHER" id="PTHR46278">
    <property type="entry name" value="DEHYDROGENASE, PUTATIVE-RELATED"/>
    <property type="match status" value="1"/>
</dbReference>
<dbReference type="NCBIfam" id="NF005957">
    <property type="entry name" value="PRK08040.1"/>
    <property type="match status" value="1"/>
</dbReference>
<reference evidence="4" key="1">
    <citation type="journal article" date="2019" name="Int. J. Syst. Evol. Microbiol.">
        <title>The Global Catalogue of Microorganisms (GCM) 10K type strain sequencing project: providing services to taxonomists for standard genome sequencing and annotation.</title>
        <authorList>
            <consortium name="The Broad Institute Genomics Platform"/>
            <consortium name="The Broad Institute Genome Sequencing Center for Infectious Disease"/>
            <person name="Wu L."/>
            <person name="Ma J."/>
        </authorList>
    </citation>
    <scope>NUCLEOTIDE SEQUENCE [LARGE SCALE GENOMIC DNA]</scope>
    <source>
        <strain evidence="4">JCM 18050</strain>
    </source>
</reference>
<organism evidence="3 4">
    <name type="scientific">Orbus sasakiae</name>
    <dbReference type="NCBI Taxonomy" id="1078475"/>
    <lineage>
        <taxon>Bacteria</taxon>
        <taxon>Pseudomonadati</taxon>
        <taxon>Pseudomonadota</taxon>
        <taxon>Gammaproteobacteria</taxon>
        <taxon>Orbales</taxon>
        <taxon>Orbaceae</taxon>
        <taxon>Orbus</taxon>
    </lineage>
</organism>
<dbReference type="SUPFAM" id="SSF55347">
    <property type="entry name" value="Glyceraldehyde-3-phosphate dehydrogenase-like, C-terminal domain"/>
    <property type="match status" value="1"/>
</dbReference>
<comment type="similarity">
    <text evidence="1">Belongs to the aspartate-semialdehyde dehydrogenase family.</text>
</comment>
<evidence type="ECO:0000259" key="2">
    <source>
        <dbReference type="SMART" id="SM00859"/>
    </source>
</evidence>
<name>A0ABP9NFQ4_9GAMM</name>
<dbReference type="RefSeq" id="WP_345492396.1">
    <property type="nucleotide sequence ID" value="NZ_BAABHY010000006.1"/>
</dbReference>
<dbReference type="Pfam" id="PF02774">
    <property type="entry name" value="Semialdhyde_dhC"/>
    <property type="match status" value="1"/>
</dbReference>
<sequence length="331" mass="36198">MASWNIAVVGANGQVGSALVELLQNSALEIDHIDLLGSDNSEGEVVRFAGKNITIKHIDSMDWSQAHLAFFAANQKVSQNYARIAAEAGCIVIDATGEFALDESIPLILPKVNDHLLSEYRTENIVAVANAAASQALRCINALTDIEQLSSLHISNLIPASYYGKQGVNELAGQSARLLNGLPAENDFFEKQLAFNVLPTLATDDEVIVEQIRRITGNYQLSISIDSIIVPVFYGLTQAVSFESALPQTIEQDPELFAKYGVDVSTTGYPTPVTVINREQAESQLIYLANLHYSYGNQQQIQFMSVSDNIRYLGAKILLETAEKLLTDYID</sequence>
<proteinExistence type="inferred from homology"/>
<feature type="domain" description="Semialdehyde dehydrogenase NAD-binding" evidence="2">
    <location>
        <begin position="5"/>
        <end position="120"/>
    </location>
</feature>